<feature type="compositionally biased region" description="Low complexity" evidence="1">
    <location>
        <begin position="1"/>
        <end position="18"/>
    </location>
</feature>
<organism evidence="2 3">
    <name type="scientific">Acetoanaerobium noterae</name>
    <dbReference type="NCBI Taxonomy" id="745369"/>
    <lineage>
        <taxon>Bacteria</taxon>
        <taxon>Bacillati</taxon>
        <taxon>Bacillota</taxon>
        <taxon>Clostridia</taxon>
        <taxon>Peptostreptococcales</taxon>
        <taxon>Filifactoraceae</taxon>
        <taxon>Acetoanaerobium</taxon>
    </lineage>
</organism>
<name>A0A1T5B3L7_9FIRM</name>
<proteinExistence type="predicted"/>
<protein>
    <submittedName>
        <fullName evidence="2">LPXTG-motif cell wall anchor domain-containing protein</fullName>
    </submittedName>
</protein>
<gene>
    <name evidence="2" type="ORF">SAMN02745120_1403</name>
</gene>
<sequence>TTPGTTTPGTTTPGTTTPELDEVITSTDEDIPLALPEVPNVANAVIASVEQTEEILEEETPLSAPTAPETDEEIIEEEVPLAAPAPELPKTGGFAPELLYAIGTGLMATGFKLRKK</sequence>
<feature type="non-terminal residue" evidence="2">
    <location>
        <position position="1"/>
    </location>
</feature>
<dbReference type="Proteomes" id="UP000243406">
    <property type="component" value="Unassembled WGS sequence"/>
</dbReference>
<evidence type="ECO:0000313" key="3">
    <source>
        <dbReference type="Proteomes" id="UP000243406"/>
    </source>
</evidence>
<feature type="region of interest" description="Disordered" evidence="1">
    <location>
        <begin position="54"/>
        <end position="73"/>
    </location>
</feature>
<keyword evidence="3" id="KW-1185">Reference proteome</keyword>
<evidence type="ECO:0000256" key="1">
    <source>
        <dbReference type="SAM" id="MobiDB-lite"/>
    </source>
</evidence>
<dbReference type="NCBIfam" id="TIGR01167">
    <property type="entry name" value="LPXTG_anchor"/>
    <property type="match status" value="1"/>
</dbReference>
<dbReference type="AlphaFoldDB" id="A0A1T5B3L7"/>
<evidence type="ECO:0000313" key="2">
    <source>
        <dbReference type="EMBL" id="SKB41550.1"/>
    </source>
</evidence>
<dbReference type="EMBL" id="FUYN01000002">
    <property type="protein sequence ID" value="SKB41550.1"/>
    <property type="molecule type" value="Genomic_DNA"/>
</dbReference>
<reference evidence="3" key="1">
    <citation type="submission" date="2017-02" db="EMBL/GenBank/DDBJ databases">
        <authorList>
            <person name="Varghese N."/>
            <person name="Submissions S."/>
        </authorList>
    </citation>
    <scope>NUCLEOTIDE SEQUENCE [LARGE SCALE GENOMIC DNA]</scope>
    <source>
        <strain evidence="3">ATCC 35199</strain>
    </source>
</reference>
<feature type="region of interest" description="Disordered" evidence="1">
    <location>
        <begin position="1"/>
        <end position="21"/>
    </location>
</feature>
<dbReference type="RefSeq" id="WP_159446412.1">
    <property type="nucleotide sequence ID" value="NZ_FUYN01000002.1"/>
</dbReference>
<accession>A0A1T5B3L7</accession>